<dbReference type="PANTHER" id="PTHR28208">
    <property type="entry name" value="PHOSPHATIDATE PHOSPHATASE APP1"/>
    <property type="match status" value="1"/>
</dbReference>
<keyword evidence="2" id="KW-0732">Signal</keyword>
<feature type="signal peptide" evidence="2">
    <location>
        <begin position="1"/>
        <end position="21"/>
    </location>
</feature>
<name>A0A9N8PH86_9PEZI</name>
<dbReference type="Proteomes" id="UP000714618">
    <property type="component" value="Unassembled WGS sequence"/>
</dbReference>
<feature type="chain" id="PRO_5040181508" description="Phosphatidate phosphatase APP1 catalytic domain-containing protein" evidence="2">
    <location>
        <begin position="22"/>
        <end position="542"/>
    </location>
</feature>
<evidence type="ECO:0000256" key="2">
    <source>
        <dbReference type="SAM" id="SignalP"/>
    </source>
</evidence>
<reference evidence="4" key="1">
    <citation type="submission" date="2020-06" db="EMBL/GenBank/DDBJ databases">
        <authorList>
            <person name="Onetto C."/>
        </authorList>
    </citation>
    <scope>NUCLEOTIDE SEQUENCE</scope>
</reference>
<dbReference type="AlphaFoldDB" id="A0A9N8PH86"/>
<protein>
    <recommendedName>
        <fullName evidence="3">Phosphatidate phosphatase APP1 catalytic domain-containing protein</fullName>
    </recommendedName>
</protein>
<evidence type="ECO:0000259" key="3">
    <source>
        <dbReference type="Pfam" id="PF09949"/>
    </source>
</evidence>
<gene>
    <name evidence="4" type="ORF">AWRI4233_LOCUS4942</name>
</gene>
<dbReference type="PANTHER" id="PTHR28208:SF2">
    <property type="entry name" value="PHOSPHATIDATE PHOSPHATASE APP1 CATALYTIC DOMAIN-CONTAINING PROTEIN"/>
    <property type="match status" value="1"/>
</dbReference>
<sequence length="542" mass="58414">MRSSLAYGALLQASLYSLASASSAPTPRRVYQAEALAAQVTASPVDISPSRTDERLRRDILSDVKSDVGSVLGGLGSDLPSWVASGVPNFFQGFPTGDAVVSSLGLNDAQVSALPTQVLNLDPYANWTESGWNVRFHGNVYKQPNTSTADLNRLANIFLVDTSVEDLPPDQADRARNVTASIFVIQQGDVAVAPIHLDPAASQGSSGEPGGGGAVTPSGGNQTVTLPYNTTVEGDFDVFVPINGDGLMNGNETEEVQRLNTHVEGASIGNSTAYLVPTTGLTVVSDIDDILRITKIYEPAQGLLNSFAKQYVAWENMPDIYANWSKSLPNMHFHYLTTTPEQVTRDYMNFTYNNYPGGSFDTRPLNFSDVSATLSIRKFLLVKIFETFPQRKFILVADTSNSDVMRDYPQMATDYPDQVQCIFLRNTTATDPGDRFPYNTEGFKNLNQEKYMFFLHPDDLTNLDIANGQCYNQSIAQNLTFGYQGLPLGIGDTPTAVNASATGAANKTGKSGASAFKSKDVVGAQSSLALVAALGAAMFMFL</sequence>
<dbReference type="GO" id="GO:0030479">
    <property type="term" value="C:actin cortical patch"/>
    <property type="evidence" value="ECO:0007669"/>
    <property type="project" value="TreeGrafter"/>
</dbReference>
<feature type="region of interest" description="Disordered" evidence="1">
    <location>
        <begin position="199"/>
        <end position="223"/>
    </location>
</feature>
<dbReference type="Pfam" id="PF09949">
    <property type="entry name" value="APP1_cat"/>
    <property type="match status" value="1"/>
</dbReference>
<evidence type="ECO:0000313" key="5">
    <source>
        <dbReference type="Proteomes" id="UP000714618"/>
    </source>
</evidence>
<feature type="domain" description="Phosphatidate phosphatase APP1 catalytic" evidence="3">
    <location>
        <begin position="282"/>
        <end position="426"/>
    </location>
</feature>
<dbReference type="OrthoDB" id="414243at2759"/>
<evidence type="ECO:0000313" key="4">
    <source>
        <dbReference type="EMBL" id="CAD0094924.1"/>
    </source>
</evidence>
<organism evidence="4 5">
    <name type="scientific">Aureobasidium mustum</name>
    <dbReference type="NCBI Taxonomy" id="2773714"/>
    <lineage>
        <taxon>Eukaryota</taxon>
        <taxon>Fungi</taxon>
        <taxon>Dikarya</taxon>
        <taxon>Ascomycota</taxon>
        <taxon>Pezizomycotina</taxon>
        <taxon>Dothideomycetes</taxon>
        <taxon>Dothideomycetidae</taxon>
        <taxon>Dothideales</taxon>
        <taxon>Saccotheciaceae</taxon>
        <taxon>Aureobasidium</taxon>
    </lineage>
</organism>
<comment type="caution">
    <text evidence="4">The sequence shown here is derived from an EMBL/GenBank/DDBJ whole genome shotgun (WGS) entry which is preliminary data.</text>
</comment>
<proteinExistence type="predicted"/>
<dbReference type="GO" id="GO:0008195">
    <property type="term" value="F:phosphatidate phosphatase activity"/>
    <property type="evidence" value="ECO:0007669"/>
    <property type="project" value="InterPro"/>
</dbReference>
<dbReference type="EMBL" id="CAIJEO010000006">
    <property type="protein sequence ID" value="CAD0094924.1"/>
    <property type="molecule type" value="Genomic_DNA"/>
</dbReference>
<keyword evidence="5" id="KW-1185">Reference proteome</keyword>
<evidence type="ECO:0000256" key="1">
    <source>
        <dbReference type="SAM" id="MobiDB-lite"/>
    </source>
</evidence>
<dbReference type="InterPro" id="IPR019236">
    <property type="entry name" value="APP1_cat"/>
</dbReference>
<dbReference type="InterPro" id="IPR052935">
    <property type="entry name" value="Mg2+_PAP"/>
</dbReference>
<accession>A0A9N8PH86</accession>